<protein>
    <recommendedName>
        <fullName evidence="3">Nucleotidyltransferase</fullName>
    </recommendedName>
</protein>
<sequence length="145" mass="17260">MNIKIQNQWKIIKQLGKIFEDNGIQYHFDGSTAVFAHGIEFDMDDIDIVFPFDKVNEIREFFNEYKPSEIGSIQNLGLKYFHFYINDEKIHCLFYEGSYENFSVEDVEVIKDGQKIWAKSLNFYLRYAKEDDVLVTRIHKLLNTK</sequence>
<organism evidence="1 2">
    <name type="scientific">Clostridium subterminale</name>
    <dbReference type="NCBI Taxonomy" id="1550"/>
    <lineage>
        <taxon>Bacteria</taxon>
        <taxon>Bacillati</taxon>
        <taxon>Bacillota</taxon>
        <taxon>Clostridia</taxon>
        <taxon>Eubacteriales</taxon>
        <taxon>Clostridiaceae</taxon>
        <taxon>Clostridium</taxon>
    </lineage>
</organism>
<dbReference type="InterPro" id="IPR043519">
    <property type="entry name" value="NT_sf"/>
</dbReference>
<dbReference type="EMBL" id="BAAACI010000001">
    <property type="protein sequence ID" value="GAA0764856.1"/>
    <property type="molecule type" value="Genomic_DNA"/>
</dbReference>
<evidence type="ECO:0000313" key="2">
    <source>
        <dbReference type="Proteomes" id="UP001501047"/>
    </source>
</evidence>
<accession>A0ABP3VQ74</accession>
<dbReference type="SUPFAM" id="SSF81301">
    <property type="entry name" value="Nucleotidyltransferase"/>
    <property type="match status" value="1"/>
</dbReference>
<name>A0ABP3VQ74_CLOSU</name>
<reference evidence="2" key="1">
    <citation type="journal article" date="2019" name="Int. J. Syst. Evol. Microbiol.">
        <title>The Global Catalogue of Microorganisms (GCM) 10K type strain sequencing project: providing services to taxonomists for standard genome sequencing and annotation.</title>
        <authorList>
            <consortium name="The Broad Institute Genomics Platform"/>
            <consortium name="The Broad Institute Genome Sequencing Center for Infectious Disease"/>
            <person name="Wu L."/>
            <person name="Ma J."/>
        </authorList>
    </citation>
    <scope>NUCLEOTIDE SEQUENCE [LARGE SCALE GENOMIC DNA]</scope>
    <source>
        <strain evidence="2">JCM 1417</strain>
    </source>
</reference>
<evidence type="ECO:0008006" key="3">
    <source>
        <dbReference type="Google" id="ProtNLM"/>
    </source>
</evidence>
<dbReference type="Proteomes" id="UP001501047">
    <property type="component" value="Unassembled WGS sequence"/>
</dbReference>
<evidence type="ECO:0000313" key="1">
    <source>
        <dbReference type="EMBL" id="GAA0764856.1"/>
    </source>
</evidence>
<dbReference type="Gene3D" id="3.30.460.40">
    <property type="match status" value="1"/>
</dbReference>
<proteinExistence type="predicted"/>
<gene>
    <name evidence="1" type="ORF">GCM10008908_00560</name>
</gene>
<keyword evidence="2" id="KW-1185">Reference proteome</keyword>
<dbReference type="RefSeq" id="WP_343822568.1">
    <property type="nucleotide sequence ID" value="NZ_BAAACI010000001.1"/>
</dbReference>
<comment type="caution">
    <text evidence="1">The sequence shown here is derived from an EMBL/GenBank/DDBJ whole genome shotgun (WGS) entry which is preliminary data.</text>
</comment>